<dbReference type="STRING" id="461836.A0A0L0D6R4"/>
<feature type="transmembrane region" description="Helical" evidence="1">
    <location>
        <begin position="30"/>
        <end position="54"/>
    </location>
</feature>
<dbReference type="AlphaFoldDB" id="A0A0L0D6R4"/>
<evidence type="ECO:0000259" key="2">
    <source>
        <dbReference type="Pfam" id="PF07859"/>
    </source>
</evidence>
<evidence type="ECO:0000313" key="4">
    <source>
        <dbReference type="Proteomes" id="UP000054408"/>
    </source>
</evidence>
<dbReference type="SUPFAM" id="SSF53474">
    <property type="entry name" value="alpha/beta-Hydrolases"/>
    <property type="match status" value="1"/>
</dbReference>
<keyword evidence="1" id="KW-1133">Transmembrane helix</keyword>
<dbReference type="Proteomes" id="UP000054408">
    <property type="component" value="Unassembled WGS sequence"/>
</dbReference>
<feature type="domain" description="Alpha/beta hydrolase fold-3" evidence="2">
    <location>
        <begin position="179"/>
        <end position="397"/>
    </location>
</feature>
<dbReference type="PANTHER" id="PTHR23025:SF3">
    <property type="entry name" value="HORMONE-SENSITIVE LIPASE"/>
    <property type="match status" value="1"/>
</dbReference>
<dbReference type="OrthoDB" id="408631at2759"/>
<sequence>MTQSQAQATTRSTVLPFEVVWSGLLGSYRITLRLLLALHGAMLFACSLPGAALAADILPRLLLELAMLPMVAFYACFPAAAASAVRRAYADLDNVPPVLAAATIRALWSGPGASVIIRSLTKLKPRSRGPEVVAVEAQLAAAASDRVLPVLVVAQGDAVEVAAAVAALAAGETVAYRLVIHLHGGGFVAMSPADHADYLKTWARAPGMERTLFISLDYPLAPEAPFPLALNDAFALYAIAASCSTAPISVVGDSAGGNLAAALGLLVAAARGRARGEPEADAALMLELGPTASVLRDYTAFAGELPAIDALVLIYPSLVRARQRAGLMGAALALDPLLPAELNPLIHTAYVPTTLRAVSATHPLISPLAAPAWLLASADMASRKYVVCGECDPLLDDS</sequence>
<evidence type="ECO:0000256" key="1">
    <source>
        <dbReference type="SAM" id="Phobius"/>
    </source>
</evidence>
<dbReference type="Pfam" id="PF07859">
    <property type="entry name" value="Abhydrolase_3"/>
    <property type="match status" value="1"/>
</dbReference>
<dbReference type="GO" id="GO:0019433">
    <property type="term" value="P:triglyceride catabolic process"/>
    <property type="evidence" value="ECO:0007669"/>
    <property type="project" value="TreeGrafter"/>
</dbReference>
<dbReference type="eggNOG" id="KOG4388">
    <property type="taxonomic scope" value="Eukaryota"/>
</dbReference>
<keyword evidence="1" id="KW-0472">Membrane</keyword>
<dbReference type="InterPro" id="IPR013094">
    <property type="entry name" value="AB_hydrolase_3"/>
</dbReference>
<dbReference type="RefSeq" id="XP_013759054.1">
    <property type="nucleotide sequence ID" value="XM_013903600.1"/>
</dbReference>
<organism evidence="3 4">
    <name type="scientific">Thecamonas trahens ATCC 50062</name>
    <dbReference type="NCBI Taxonomy" id="461836"/>
    <lineage>
        <taxon>Eukaryota</taxon>
        <taxon>Apusozoa</taxon>
        <taxon>Apusomonadida</taxon>
        <taxon>Apusomonadidae</taxon>
        <taxon>Thecamonas</taxon>
    </lineage>
</organism>
<dbReference type="PANTHER" id="PTHR23025">
    <property type="entry name" value="TRIACYLGLYCEROL LIPASE"/>
    <property type="match status" value="1"/>
</dbReference>
<dbReference type="GeneID" id="25563824"/>
<dbReference type="Gene3D" id="3.40.50.1820">
    <property type="entry name" value="alpha/beta hydrolase"/>
    <property type="match status" value="1"/>
</dbReference>
<dbReference type="GO" id="GO:0005829">
    <property type="term" value="C:cytosol"/>
    <property type="evidence" value="ECO:0007669"/>
    <property type="project" value="TreeGrafter"/>
</dbReference>
<accession>A0A0L0D6R4</accession>
<dbReference type="InterPro" id="IPR029058">
    <property type="entry name" value="AB_hydrolase_fold"/>
</dbReference>
<gene>
    <name evidence="3" type="ORF">AMSG_04272</name>
</gene>
<reference evidence="3 4" key="1">
    <citation type="submission" date="2010-05" db="EMBL/GenBank/DDBJ databases">
        <title>The Genome Sequence of Thecamonas trahens ATCC 50062.</title>
        <authorList>
            <consortium name="The Broad Institute Genome Sequencing Platform"/>
            <person name="Russ C."/>
            <person name="Cuomo C."/>
            <person name="Shea T."/>
            <person name="Young S.K."/>
            <person name="Zeng Q."/>
            <person name="Koehrsen M."/>
            <person name="Haas B."/>
            <person name="Borodovsky M."/>
            <person name="Guigo R."/>
            <person name="Alvarado L."/>
            <person name="Berlin A."/>
            <person name="Bochicchio J."/>
            <person name="Borenstein D."/>
            <person name="Chapman S."/>
            <person name="Chen Z."/>
            <person name="Freedman E."/>
            <person name="Gellesch M."/>
            <person name="Goldberg J."/>
            <person name="Griggs A."/>
            <person name="Gujja S."/>
            <person name="Heilman E."/>
            <person name="Heiman D."/>
            <person name="Hepburn T."/>
            <person name="Howarth C."/>
            <person name="Jen D."/>
            <person name="Larson L."/>
            <person name="Mehta T."/>
            <person name="Park D."/>
            <person name="Pearson M."/>
            <person name="Roberts A."/>
            <person name="Saif S."/>
            <person name="Shenoy N."/>
            <person name="Sisk P."/>
            <person name="Stolte C."/>
            <person name="Sykes S."/>
            <person name="Thomson T."/>
            <person name="Walk T."/>
            <person name="White J."/>
            <person name="Yandava C."/>
            <person name="Burger G."/>
            <person name="Gray M.W."/>
            <person name="Holland P.W.H."/>
            <person name="King N."/>
            <person name="Lang F.B.F."/>
            <person name="Roger A.J."/>
            <person name="Ruiz-Trillo I."/>
            <person name="Lander E."/>
            <person name="Nusbaum C."/>
        </authorList>
    </citation>
    <scope>NUCLEOTIDE SEQUENCE [LARGE SCALE GENOMIC DNA]</scope>
    <source>
        <strain evidence="3 4">ATCC 50062</strain>
    </source>
</reference>
<protein>
    <submittedName>
        <fullName evidence="3">Lipase/esterase</fullName>
    </submittedName>
</protein>
<dbReference type="GO" id="GO:0004771">
    <property type="term" value="F:sterol ester esterase activity"/>
    <property type="evidence" value="ECO:0007669"/>
    <property type="project" value="TreeGrafter"/>
</dbReference>
<name>A0A0L0D6R4_THETB</name>
<dbReference type="EMBL" id="GL349449">
    <property type="protein sequence ID" value="KNC48039.1"/>
    <property type="molecule type" value="Genomic_DNA"/>
</dbReference>
<proteinExistence type="predicted"/>
<dbReference type="GO" id="GO:0004806">
    <property type="term" value="F:triacylglycerol lipase activity"/>
    <property type="evidence" value="ECO:0007669"/>
    <property type="project" value="TreeGrafter"/>
</dbReference>
<keyword evidence="1" id="KW-0812">Transmembrane</keyword>
<keyword evidence="4" id="KW-1185">Reference proteome</keyword>
<evidence type="ECO:0000313" key="3">
    <source>
        <dbReference type="EMBL" id="KNC48039.1"/>
    </source>
</evidence>